<reference evidence="3" key="1">
    <citation type="submission" date="2013-09" db="EMBL/GenBank/DDBJ databases">
        <title>Corchorus olitorius genome sequencing.</title>
        <authorList>
            <person name="Alam M."/>
            <person name="Haque M.S."/>
            <person name="Islam M.S."/>
            <person name="Emdad E.M."/>
            <person name="Islam M.M."/>
            <person name="Ahmed B."/>
            <person name="Halim A."/>
            <person name="Hossen Q.M.M."/>
            <person name="Hossain M.Z."/>
            <person name="Ahmed R."/>
            <person name="Khan M.M."/>
            <person name="Islam R."/>
            <person name="Rashid M.M."/>
            <person name="Khan S.A."/>
            <person name="Rahman M.S."/>
            <person name="Alam M."/>
            <person name="Yahiya A.S."/>
            <person name="Khan M.S."/>
            <person name="Azam M.S."/>
            <person name="Haque T."/>
            <person name="Lashkar M.Z.H."/>
            <person name="Akhand A.I."/>
            <person name="Morshed G."/>
            <person name="Roy S."/>
            <person name="Uddin K.S."/>
            <person name="Rabeya T."/>
            <person name="Hossain A.S."/>
            <person name="Chowdhury A."/>
            <person name="Snigdha A.R."/>
            <person name="Mortoza M.S."/>
            <person name="Matin S.A."/>
            <person name="Hoque S.M.E."/>
            <person name="Islam M.K."/>
            <person name="Roy D.K."/>
            <person name="Haider R."/>
            <person name="Moosa M.M."/>
            <person name="Elias S.M."/>
            <person name="Hasan A.M."/>
            <person name="Jahan S."/>
            <person name="Shafiuddin M."/>
            <person name="Mahmood N."/>
            <person name="Shommy N.S."/>
        </authorList>
    </citation>
    <scope>NUCLEOTIDE SEQUENCE [LARGE SCALE GENOMIC DNA]</scope>
    <source>
        <strain evidence="3">cv. O-4</strain>
    </source>
</reference>
<gene>
    <name evidence="2" type="ORF">COLO4_08118</name>
</gene>
<comment type="caution">
    <text evidence="2">The sequence shown here is derived from an EMBL/GenBank/DDBJ whole genome shotgun (WGS) entry which is preliminary data.</text>
</comment>
<evidence type="ECO:0000313" key="3">
    <source>
        <dbReference type="Proteomes" id="UP000187203"/>
    </source>
</evidence>
<dbReference type="Proteomes" id="UP000187203">
    <property type="component" value="Unassembled WGS sequence"/>
</dbReference>
<proteinExistence type="predicted"/>
<organism evidence="2 3">
    <name type="scientific">Corchorus olitorius</name>
    <dbReference type="NCBI Taxonomy" id="93759"/>
    <lineage>
        <taxon>Eukaryota</taxon>
        <taxon>Viridiplantae</taxon>
        <taxon>Streptophyta</taxon>
        <taxon>Embryophyta</taxon>
        <taxon>Tracheophyta</taxon>
        <taxon>Spermatophyta</taxon>
        <taxon>Magnoliopsida</taxon>
        <taxon>eudicotyledons</taxon>
        <taxon>Gunneridae</taxon>
        <taxon>Pentapetalae</taxon>
        <taxon>rosids</taxon>
        <taxon>malvids</taxon>
        <taxon>Malvales</taxon>
        <taxon>Malvaceae</taxon>
        <taxon>Grewioideae</taxon>
        <taxon>Apeibeae</taxon>
        <taxon>Corchorus</taxon>
    </lineage>
</organism>
<evidence type="ECO:0000313" key="2">
    <source>
        <dbReference type="EMBL" id="OMP06452.1"/>
    </source>
</evidence>
<sequence length="73" mass="8099">MKKDESTGDGTKQSRLRRRTQSLRHTSVGDVVNLRLPFETDNEGGGGSRHCRSETGEGRVVTGCWDFRTSSSK</sequence>
<keyword evidence="3" id="KW-1185">Reference proteome</keyword>
<dbReference type="AlphaFoldDB" id="A0A1R3KH81"/>
<name>A0A1R3KH81_9ROSI</name>
<evidence type="ECO:0000256" key="1">
    <source>
        <dbReference type="SAM" id="MobiDB-lite"/>
    </source>
</evidence>
<feature type="region of interest" description="Disordered" evidence="1">
    <location>
        <begin position="1"/>
        <end position="28"/>
    </location>
</feature>
<accession>A0A1R3KH81</accession>
<dbReference type="EMBL" id="AWUE01013607">
    <property type="protein sequence ID" value="OMP06452.1"/>
    <property type="molecule type" value="Genomic_DNA"/>
</dbReference>
<protein>
    <submittedName>
        <fullName evidence="2">Uncharacterized protein</fullName>
    </submittedName>
</protein>